<dbReference type="PROSITE" id="PS51257">
    <property type="entry name" value="PROKAR_LIPOPROTEIN"/>
    <property type="match status" value="1"/>
</dbReference>
<sequence>MKKIINIGIAALSVSLAGCRSAGKEMAVGALRIEKTVVANGAVIAGGNPISTSPIVYVYKTKADYLHQVPVLMDEGRTRILAYPAPSDLKTGDVLCLPTPLEDGYLLDNRGIGLNVAFLAYTYEEYSKFTEPPSMKELMANIVERYPLLEIHECGRRADYKDIVSELNEKISKGFLQK</sequence>
<accession>A0A1M6M8Z4</accession>
<dbReference type="AlphaFoldDB" id="A0A1M6M8Z4"/>
<name>A0A1M6M8Z4_9BACE</name>
<dbReference type="RefSeq" id="WP_025835757.1">
    <property type="nucleotide sequence ID" value="NZ_CAMTFU010000192.1"/>
</dbReference>
<organism evidence="1 2">
    <name type="scientific">Bacteroides stercorirosoris</name>
    <dbReference type="NCBI Taxonomy" id="871324"/>
    <lineage>
        <taxon>Bacteria</taxon>
        <taxon>Pseudomonadati</taxon>
        <taxon>Bacteroidota</taxon>
        <taxon>Bacteroidia</taxon>
        <taxon>Bacteroidales</taxon>
        <taxon>Bacteroidaceae</taxon>
        <taxon>Bacteroides</taxon>
    </lineage>
</organism>
<dbReference type="eggNOG" id="ENOG50344MV">
    <property type="taxonomic scope" value="Bacteria"/>
</dbReference>
<dbReference type="EMBL" id="FQZN01000066">
    <property type="protein sequence ID" value="SHJ79882.1"/>
    <property type="molecule type" value="Genomic_DNA"/>
</dbReference>
<proteinExistence type="predicted"/>
<protein>
    <submittedName>
        <fullName evidence="1">Uncharacterized protein</fullName>
    </submittedName>
</protein>
<evidence type="ECO:0000313" key="1">
    <source>
        <dbReference type="EMBL" id="SHJ79882.1"/>
    </source>
</evidence>
<reference evidence="2" key="1">
    <citation type="submission" date="2016-11" db="EMBL/GenBank/DDBJ databases">
        <authorList>
            <person name="Varghese N."/>
            <person name="Submissions S."/>
        </authorList>
    </citation>
    <scope>NUCLEOTIDE SEQUENCE [LARGE SCALE GENOMIC DNA]</scope>
    <source>
        <strain evidence="2">DSM 26884</strain>
    </source>
</reference>
<dbReference type="GeneID" id="92714966"/>
<keyword evidence="2" id="KW-1185">Reference proteome</keyword>
<gene>
    <name evidence="1" type="ORF">SAMN05444350_1665</name>
</gene>
<dbReference type="Proteomes" id="UP000184192">
    <property type="component" value="Unassembled WGS sequence"/>
</dbReference>
<evidence type="ECO:0000313" key="2">
    <source>
        <dbReference type="Proteomes" id="UP000184192"/>
    </source>
</evidence>